<sequence length="189" mass="20568">MSTHTLINDTFIPLRKCSSVITKRANFTRPSFLLFFLSTFIIQLSSSHAPIHLRFYFHEKYQGENATSNVVATLNRPNSTFGNIVVFDNPLRAGPESNSKLIGRAQGTAFRSSFSEESALAAITLLFSEGEFNGSSISLIGLVDGSGSADRTVVGGSGHFRMAKGYVLTKIVNSTAVSLVAQYDAYIWS</sequence>
<name>A0AAV8G651_9POAL</name>
<evidence type="ECO:0000313" key="6">
    <source>
        <dbReference type="EMBL" id="KAJ4799221.1"/>
    </source>
</evidence>
<comment type="similarity">
    <text evidence="1 4">Belongs to the plant dirigent protein family.</text>
</comment>
<evidence type="ECO:0000256" key="1">
    <source>
        <dbReference type="ARBA" id="ARBA00010746"/>
    </source>
</evidence>
<dbReference type="AlphaFoldDB" id="A0AAV8G651"/>
<keyword evidence="5" id="KW-0812">Transmembrane</keyword>
<dbReference type="EMBL" id="JAMFTS010000002">
    <property type="protein sequence ID" value="KAJ4799221.1"/>
    <property type="molecule type" value="Genomic_DNA"/>
</dbReference>
<comment type="subunit">
    <text evidence="2 4">Homodimer.</text>
</comment>
<accession>A0AAV8G651</accession>
<comment type="caution">
    <text evidence="6">The sequence shown here is derived from an EMBL/GenBank/DDBJ whole genome shotgun (WGS) entry which is preliminary data.</text>
</comment>
<keyword evidence="7" id="KW-1185">Reference proteome</keyword>
<organism evidence="6 7">
    <name type="scientific">Rhynchospora pubera</name>
    <dbReference type="NCBI Taxonomy" id="906938"/>
    <lineage>
        <taxon>Eukaryota</taxon>
        <taxon>Viridiplantae</taxon>
        <taxon>Streptophyta</taxon>
        <taxon>Embryophyta</taxon>
        <taxon>Tracheophyta</taxon>
        <taxon>Spermatophyta</taxon>
        <taxon>Magnoliopsida</taxon>
        <taxon>Liliopsida</taxon>
        <taxon>Poales</taxon>
        <taxon>Cyperaceae</taxon>
        <taxon>Cyperoideae</taxon>
        <taxon>Rhynchosporeae</taxon>
        <taxon>Rhynchospora</taxon>
    </lineage>
</organism>
<evidence type="ECO:0000256" key="2">
    <source>
        <dbReference type="ARBA" id="ARBA00011738"/>
    </source>
</evidence>
<dbReference type="InterPro" id="IPR044859">
    <property type="entry name" value="Allene_oxi_cyc_Dirigent"/>
</dbReference>
<proteinExistence type="inferred from homology"/>
<protein>
    <recommendedName>
        <fullName evidence="4">Dirigent protein</fullName>
    </recommendedName>
</protein>
<dbReference type="GO" id="GO:0009699">
    <property type="term" value="P:phenylpropanoid biosynthetic process"/>
    <property type="evidence" value="ECO:0007669"/>
    <property type="project" value="UniProtKB-ARBA"/>
</dbReference>
<dbReference type="GO" id="GO:0048046">
    <property type="term" value="C:apoplast"/>
    <property type="evidence" value="ECO:0007669"/>
    <property type="project" value="UniProtKB-SubCell"/>
</dbReference>
<dbReference type="Pfam" id="PF03018">
    <property type="entry name" value="Dirigent"/>
    <property type="match status" value="1"/>
</dbReference>
<reference evidence="6" key="1">
    <citation type="submission" date="2022-08" db="EMBL/GenBank/DDBJ databases">
        <authorList>
            <person name="Marques A."/>
        </authorList>
    </citation>
    <scope>NUCLEOTIDE SEQUENCE</scope>
    <source>
        <strain evidence="6">RhyPub2mFocal</strain>
        <tissue evidence="6">Leaves</tissue>
    </source>
</reference>
<gene>
    <name evidence="6" type="ORF">LUZ62_050467</name>
</gene>
<dbReference type="PANTHER" id="PTHR21495">
    <property type="entry name" value="NUCLEOPORIN-RELATED"/>
    <property type="match status" value="1"/>
</dbReference>
<keyword evidence="5" id="KW-1133">Transmembrane helix</keyword>
<evidence type="ECO:0000313" key="7">
    <source>
        <dbReference type="Proteomes" id="UP001140206"/>
    </source>
</evidence>
<keyword evidence="5" id="KW-0472">Membrane</keyword>
<comment type="function">
    <text evidence="4">Dirigent proteins impart stereoselectivity on the phenoxy radical-coupling reaction, yielding optically active lignans from two molecules of coniferyl alcohol in the biosynthesis of lignans, flavonolignans, and alkaloids and thus plays a central role in plant secondary metabolism.</text>
</comment>
<evidence type="ECO:0000256" key="4">
    <source>
        <dbReference type="RuleBase" id="RU363099"/>
    </source>
</evidence>
<evidence type="ECO:0000256" key="5">
    <source>
        <dbReference type="SAM" id="Phobius"/>
    </source>
</evidence>
<dbReference type="Gene3D" id="2.40.480.10">
    <property type="entry name" value="Allene oxide cyclase-like"/>
    <property type="match status" value="1"/>
</dbReference>
<dbReference type="InterPro" id="IPR004265">
    <property type="entry name" value="Dirigent"/>
</dbReference>
<dbReference type="Proteomes" id="UP001140206">
    <property type="component" value="Chromosome 2"/>
</dbReference>
<keyword evidence="4" id="KW-0052">Apoplast</keyword>
<feature type="transmembrane region" description="Helical" evidence="5">
    <location>
        <begin position="32"/>
        <end position="51"/>
    </location>
</feature>
<evidence type="ECO:0000256" key="3">
    <source>
        <dbReference type="ARBA" id="ARBA00022525"/>
    </source>
</evidence>
<comment type="subcellular location">
    <subcellularLocation>
        <location evidence="4">Secreted</location>
        <location evidence="4">Extracellular space</location>
        <location evidence="4">Apoplast</location>
    </subcellularLocation>
</comment>
<keyword evidence="3 4" id="KW-0964">Secreted</keyword>